<accession>A0A7W6EDD2</accession>
<organism evidence="2 3">
    <name type="scientific">Sulfitobacter undariae</name>
    <dbReference type="NCBI Taxonomy" id="1563671"/>
    <lineage>
        <taxon>Bacteria</taxon>
        <taxon>Pseudomonadati</taxon>
        <taxon>Pseudomonadota</taxon>
        <taxon>Alphaproteobacteria</taxon>
        <taxon>Rhodobacterales</taxon>
        <taxon>Roseobacteraceae</taxon>
        <taxon>Sulfitobacter</taxon>
    </lineage>
</organism>
<feature type="domain" description="DUF4158" evidence="1">
    <location>
        <begin position="7"/>
        <end position="150"/>
    </location>
</feature>
<evidence type="ECO:0000313" key="2">
    <source>
        <dbReference type="EMBL" id="MBB3995729.1"/>
    </source>
</evidence>
<evidence type="ECO:0000313" key="3">
    <source>
        <dbReference type="Proteomes" id="UP000530268"/>
    </source>
</evidence>
<protein>
    <submittedName>
        <fullName evidence="2">TnpA family transposase</fullName>
    </submittedName>
</protein>
<sequence>MAHRAVLTARQRAALFHLPTDEALILRHYALSDEDIDFIRTRRRPENLIGFALQLCALRYPGRLLRPGEIIPKEMSDFIAAQLGVKPDDLLHYAERENTRHEHLEVLRKIYRYEMFKGKRVKQMRAWLDQNAEGAQSSEGLVRAFVQECR</sequence>
<comment type="caution">
    <text evidence="2">The sequence shown here is derived from an EMBL/GenBank/DDBJ whole genome shotgun (WGS) entry which is preliminary data.</text>
</comment>
<name>A0A7W6EDD2_9RHOB</name>
<dbReference type="Proteomes" id="UP000530268">
    <property type="component" value="Unassembled WGS sequence"/>
</dbReference>
<dbReference type="EMBL" id="JACIEI010000019">
    <property type="protein sequence ID" value="MBB3995729.1"/>
    <property type="molecule type" value="Genomic_DNA"/>
</dbReference>
<dbReference type="RefSeq" id="WP_184567878.1">
    <property type="nucleotide sequence ID" value="NZ_JACIEI010000019.1"/>
</dbReference>
<dbReference type="AlphaFoldDB" id="A0A7W6EDD2"/>
<reference evidence="2 3" key="1">
    <citation type="submission" date="2020-08" db="EMBL/GenBank/DDBJ databases">
        <title>Genomic Encyclopedia of Type Strains, Phase IV (KMG-IV): sequencing the most valuable type-strain genomes for metagenomic binning, comparative biology and taxonomic classification.</title>
        <authorList>
            <person name="Goeker M."/>
        </authorList>
    </citation>
    <scope>NUCLEOTIDE SEQUENCE [LARGE SCALE GENOMIC DNA]</scope>
    <source>
        <strain evidence="2 3">DSM 102234</strain>
    </source>
</reference>
<dbReference type="InterPro" id="IPR025296">
    <property type="entry name" value="DUF4158"/>
</dbReference>
<gene>
    <name evidence="2" type="ORF">GGR95_003393</name>
</gene>
<feature type="non-terminal residue" evidence="2">
    <location>
        <position position="150"/>
    </location>
</feature>
<evidence type="ECO:0000259" key="1">
    <source>
        <dbReference type="Pfam" id="PF13700"/>
    </source>
</evidence>
<keyword evidence="3" id="KW-1185">Reference proteome</keyword>
<proteinExistence type="predicted"/>
<dbReference type="Pfam" id="PF13700">
    <property type="entry name" value="DUF4158"/>
    <property type="match status" value="1"/>
</dbReference>